<dbReference type="RefSeq" id="WP_284824383.1">
    <property type="nucleotide sequence ID" value="NZ_CP126969.1"/>
</dbReference>
<proteinExistence type="predicted"/>
<feature type="transmembrane region" description="Helical" evidence="2">
    <location>
        <begin position="20"/>
        <end position="39"/>
    </location>
</feature>
<evidence type="ECO:0000313" key="3">
    <source>
        <dbReference type="EMBL" id="WIM67347.1"/>
    </source>
</evidence>
<reference evidence="3 4" key="1">
    <citation type="submission" date="2023-05" db="EMBL/GenBank/DDBJ databases">
        <title>Corynebacterium suedekumii sp. nov. and Corynebacterium breve sp. nov. isolated from raw cow's milk.</title>
        <authorList>
            <person name="Baer M.K."/>
            <person name="Mehl L."/>
            <person name="Hellmuth R."/>
            <person name="Marke G."/>
            <person name="Lipski A."/>
        </authorList>
    </citation>
    <scope>NUCLEOTIDE SEQUENCE [LARGE SCALE GENOMIC DNA]</scope>
    <source>
        <strain evidence="3 4">R4</strain>
    </source>
</reference>
<feature type="compositionally biased region" description="Low complexity" evidence="1">
    <location>
        <begin position="41"/>
        <end position="66"/>
    </location>
</feature>
<accession>A0ABY8VDD7</accession>
<evidence type="ECO:0000313" key="4">
    <source>
        <dbReference type="Proteomes" id="UP001225598"/>
    </source>
</evidence>
<dbReference type="Proteomes" id="UP001225598">
    <property type="component" value="Chromosome"/>
</dbReference>
<evidence type="ECO:0008006" key="5">
    <source>
        <dbReference type="Google" id="ProtNLM"/>
    </source>
</evidence>
<sequence length="236" mass="25775">MTKEPQRLPEKIYVRRRVAAAVIILVVVALVIWGLVSWGRSSSESEGTAASSQTTSALPAPVTTPTVPEPGKETTEEETKDQETTEESSTSEESEEETSENPADKKTCELADLKIEASTDKPTYEGGEQPTMYMKVHNPTKADCVIELEDDTLRFEVYDLASNERMWADTDCYPSVVTGEQKFKAGEDRNFEAVWSRMGSAPGQCSGRSAVPEGAYMLYGVLGDNPSDAATFNLKG</sequence>
<dbReference type="EMBL" id="CP126969">
    <property type="protein sequence ID" value="WIM67347.1"/>
    <property type="molecule type" value="Genomic_DNA"/>
</dbReference>
<protein>
    <recommendedName>
        <fullName evidence="5">Secreted protein</fullName>
    </recommendedName>
</protein>
<organism evidence="3 4">
    <name type="scientific">Corynebacterium breve</name>
    <dbReference type="NCBI Taxonomy" id="3049799"/>
    <lineage>
        <taxon>Bacteria</taxon>
        <taxon>Bacillati</taxon>
        <taxon>Actinomycetota</taxon>
        <taxon>Actinomycetes</taxon>
        <taxon>Mycobacteriales</taxon>
        <taxon>Corynebacteriaceae</taxon>
        <taxon>Corynebacterium</taxon>
    </lineage>
</organism>
<keyword evidence="2" id="KW-1133">Transmembrane helix</keyword>
<keyword evidence="4" id="KW-1185">Reference proteome</keyword>
<feature type="region of interest" description="Disordered" evidence="1">
    <location>
        <begin position="41"/>
        <end position="110"/>
    </location>
</feature>
<evidence type="ECO:0000256" key="1">
    <source>
        <dbReference type="SAM" id="MobiDB-lite"/>
    </source>
</evidence>
<keyword evidence="2" id="KW-0472">Membrane</keyword>
<feature type="compositionally biased region" description="Acidic residues" evidence="1">
    <location>
        <begin position="75"/>
        <end position="99"/>
    </location>
</feature>
<name>A0ABY8VDD7_9CORY</name>
<gene>
    <name evidence="3" type="ORF">QP027_09600</name>
</gene>
<evidence type="ECO:0000256" key="2">
    <source>
        <dbReference type="SAM" id="Phobius"/>
    </source>
</evidence>
<keyword evidence="2" id="KW-0812">Transmembrane</keyword>